<sequence>MVTNVEEEQQQQWRSRGVGVVGSARRDSNEDDDHMKKICFHQFSNLPEFVSRNAVGYAIRIASEAIGGNKQVKKWLVLLNPVEYPIDELVTLKHISKSAQRNILSRLSVSWSSDYGSSF</sequence>
<dbReference type="EMBL" id="JAUESC010000004">
    <property type="protein sequence ID" value="KAK0598034.1"/>
    <property type="molecule type" value="Genomic_DNA"/>
</dbReference>
<name>A0AA39SY75_ACESA</name>
<reference evidence="2" key="2">
    <citation type="submission" date="2023-06" db="EMBL/GenBank/DDBJ databases">
        <authorList>
            <person name="Swenson N.G."/>
            <person name="Wegrzyn J.L."/>
            <person name="Mcevoy S.L."/>
        </authorList>
    </citation>
    <scope>NUCLEOTIDE SEQUENCE</scope>
    <source>
        <strain evidence="2">NS2018</strain>
        <tissue evidence="2">Leaf</tissue>
    </source>
</reference>
<comment type="caution">
    <text evidence="2">The sequence shown here is derived from an EMBL/GenBank/DDBJ whole genome shotgun (WGS) entry which is preliminary data.</text>
</comment>
<keyword evidence="3" id="KW-1185">Reference proteome</keyword>
<feature type="region of interest" description="Disordered" evidence="1">
    <location>
        <begin position="1"/>
        <end position="31"/>
    </location>
</feature>
<evidence type="ECO:0000256" key="1">
    <source>
        <dbReference type="SAM" id="MobiDB-lite"/>
    </source>
</evidence>
<gene>
    <name evidence="2" type="ORF">LWI29_030913</name>
</gene>
<proteinExistence type="predicted"/>
<reference evidence="2" key="1">
    <citation type="journal article" date="2022" name="Plant J.">
        <title>Strategies of tolerance reflected in two North American maple genomes.</title>
        <authorList>
            <person name="McEvoy S.L."/>
            <person name="Sezen U.U."/>
            <person name="Trouern-Trend A."/>
            <person name="McMahon S.M."/>
            <person name="Schaberg P.G."/>
            <person name="Yang J."/>
            <person name="Wegrzyn J.L."/>
            <person name="Swenson N.G."/>
        </authorList>
    </citation>
    <scope>NUCLEOTIDE SEQUENCE</scope>
    <source>
        <strain evidence="2">NS2018</strain>
    </source>
</reference>
<evidence type="ECO:0000313" key="2">
    <source>
        <dbReference type="EMBL" id="KAK0598034.1"/>
    </source>
</evidence>
<accession>A0AA39SY75</accession>
<organism evidence="2 3">
    <name type="scientific">Acer saccharum</name>
    <name type="common">Sugar maple</name>
    <dbReference type="NCBI Taxonomy" id="4024"/>
    <lineage>
        <taxon>Eukaryota</taxon>
        <taxon>Viridiplantae</taxon>
        <taxon>Streptophyta</taxon>
        <taxon>Embryophyta</taxon>
        <taxon>Tracheophyta</taxon>
        <taxon>Spermatophyta</taxon>
        <taxon>Magnoliopsida</taxon>
        <taxon>eudicotyledons</taxon>
        <taxon>Gunneridae</taxon>
        <taxon>Pentapetalae</taxon>
        <taxon>rosids</taxon>
        <taxon>malvids</taxon>
        <taxon>Sapindales</taxon>
        <taxon>Sapindaceae</taxon>
        <taxon>Hippocastanoideae</taxon>
        <taxon>Acereae</taxon>
        <taxon>Acer</taxon>
    </lineage>
</organism>
<evidence type="ECO:0000313" key="3">
    <source>
        <dbReference type="Proteomes" id="UP001168877"/>
    </source>
</evidence>
<protein>
    <submittedName>
        <fullName evidence="2">Uncharacterized protein</fullName>
    </submittedName>
</protein>
<dbReference type="AlphaFoldDB" id="A0AA39SY75"/>
<dbReference type="Proteomes" id="UP001168877">
    <property type="component" value="Unassembled WGS sequence"/>
</dbReference>